<feature type="coiled-coil region" evidence="4">
    <location>
        <begin position="876"/>
        <end position="913"/>
    </location>
</feature>
<dbReference type="GO" id="GO:0004674">
    <property type="term" value="F:protein serine/threonine kinase activity"/>
    <property type="evidence" value="ECO:0007669"/>
    <property type="project" value="TreeGrafter"/>
</dbReference>
<gene>
    <name evidence="7" type="ORF">TTHERM_00805870</name>
</gene>
<evidence type="ECO:0000259" key="5">
    <source>
        <dbReference type="PROSITE" id="PS50234"/>
    </source>
</evidence>
<evidence type="ECO:0000256" key="2">
    <source>
        <dbReference type="ARBA" id="ARBA00022525"/>
    </source>
</evidence>
<organism evidence="7 8">
    <name type="scientific">Tetrahymena thermophila (strain SB210)</name>
    <dbReference type="NCBI Taxonomy" id="312017"/>
    <lineage>
        <taxon>Eukaryota</taxon>
        <taxon>Sar</taxon>
        <taxon>Alveolata</taxon>
        <taxon>Ciliophora</taxon>
        <taxon>Intramacronucleata</taxon>
        <taxon>Oligohymenophorea</taxon>
        <taxon>Hymenostomatida</taxon>
        <taxon>Tetrahymenina</taxon>
        <taxon>Tetrahymenidae</taxon>
        <taxon>Tetrahymena</taxon>
    </lineage>
</organism>
<evidence type="ECO:0000313" key="8">
    <source>
        <dbReference type="Proteomes" id="UP000009168"/>
    </source>
</evidence>
<accession>Q233T8</accession>
<reference evidence="7" key="1">
    <citation type="submission" date="2008-09" db="EMBL/GenBank/DDBJ databases">
        <authorList>
            <person name="Eisen J.A."/>
            <person name="Wu M."/>
            <person name="Wu D."/>
            <person name="Nierman W.C."/>
            <person name="Orias E."/>
            <person name="Delcher A.L."/>
            <person name="Salzberg S.L."/>
        </authorList>
    </citation>
    <scope>NUCLEOTIDE SEQUENCE</scope>
    <source>
        <strain evidence="7">SB210</strain>
    </source>
</reference>
<keyword evidence="2" id="KW-0964">Secreted</keyword>
<evidence type="ECO:0000259" key="6">
    <source>
        <dbReference type="PROSITE" id="PS51717"/>
    </source>
</evidence>
<dbReference type="HOGENOM" id="CLU_229742_0_0_1"/>
<feature type="coiled-coil region" evidence="4">
    <location>
        <begin position="327"/>
        <end position="389"/>
    </location>
</feature>
<evidence type="ECO:0000256" key="1">
    <source>
        <dbReference type="ARBA" id="ARBA00004613"/>
    </source>
</evidence>
<comment type="subcellular location">
    <subcellularLocation>
        <location evidence="1">Secreted</location>
    </subcellularLocation>
</comment>
<keyword evidence="8" id="KW-1185">Reference proteome</keyword>
<dbReference type="Proteomes" id="UP000009168">
    <property type="component" value="Unassembled WGS sequence"/>
</dbReference>
<name>Q233T8_TETTS</name>
<dbReference type="PROSITE" id="PS51717">
    <property type="entry name" value="G_VLIG"/>
    <property type="match status" value="1"/>
</dbReference>
<evidence type="ECO:0000313" key="7">
    <source>
        <dbReference type="EMBL" id="EAR91741.2"/>
    </source>
</evidence>
<dbReference type="Gene3D" id="3.40.50.300">
    <property type="entry name" value="P-loop containing nucleotide triphosphate hydrolases"/>
    <property type="match status" value="1"/>
</dbReference>
<dbReference type="InterPro" id="IPR052969">
    <property type="entry name" value="Thr-specific_kinase-like"/>
</dbReference>
<dbReference type="InterPro" id="IPR002035">
    <property type="entry name" value="VWF_A"/>
</dbReference>
<evidence type="ECO:0000256" key="3">
    <source>
        <dbReference type="ARBA" id="ARBA00022729"/>
    </source>
</evidence>
<dbReference type="GO" id="GO:0005737">
    <property type="term" value="C:cytoplasm"/>
    <property type="evidence" value="ECO:0007669"/>
    <property type="project" value="TreeGrafter"/>
</dbReference>
<dbReference type="CDD" id="cd00198">
    <property type="entry name" value="vWFA"/>
    <property type="match status" value="1"/>
</dbReference>
<dbReference type="PROSITE" id="PS50234">
    <property type="entry name" value="VWFA"/>
    <property type="match status" value="1"/>
</dbReference>
<dbReference type="GO" id="GO:0005525">
    <property type="term" value="F:GTP binding"/>
    <property type="evidence" value="ECO:0007669"/>
    <property type="project" value="InterPro"/>
</dbReference>
<dbReference type="SUPFAM" id="SSF53300">
    <property type="entry name" value="vWA-like"/>
    <property type="match status" value="1"/>
</dbReference>
<dbReference type="GeneID" id="7829631"/>
<feature type="domain" description="VWFA" evidence="5">
    <location>
        <begin position="2358"/>
        <end position="2555"/>
    </location>
</feature>
<dbReference type="InterPro" id="IPR006073">
    <property type="entry name" value="GTP-bd"/>
</dbReference>
<reference evidence="7" key="2">
    <citation type="submission" date="2014-02" db="EMBL/GenBank/DDBJ databases">
        <title>Annotation update of Tetrahymena thermophila SB210.</title>
        <authorList>
            <person name="Bidwell S."/>
            <person name="Michalis H.M."/>
            <person name="Zafar N."/>
            <person name="Joardar V."/>
            <person name="Miao W."/>
            <person name="Russ C."/>
            <person name="Eisen J."/>
            <person name="Wu M."/>
            <person name="Wu D."/>
            <person name="Nierman W."/>
            <person name="Orias E."/>
            <person name="Delcher A."/>
            <person name="Salzberg S."/>
            <person name="Coyne R."/>
        </authorList>
    </citation>
    <scope>NUCLEOTIDE SEQUENCE</scope>
    <source>
        <strain evidence="7">SB210</strain>
    </source>
</reference>
<dbReference type="InterPro" id="IPR030383">
    <property type="entry name" value="G_VLIG_dom"/>
</dbReference>
<dbReference type="InterPro" id="IPR056861">
    <property type="entry name" value="HMCN1-like_VWA"/>
</dbReference>
<protein>
    <submittedName>
        <fullName evidence="7">von willebrand factor type A domain protein</fullName>
    </submittedName>
</protein>
<dbReference type="Pfam" id="PF25106">
    <property type="entry name" value="VWA_4"/>
    <property type="match status" value="1"/>
</dbReference>
<proteinExistence type="predicted"/>
<dbReference type="InParanoid" id="Q233T8"/>
<dbReference type="PANTHER" id="PTHR47763">
    <property type="entry name" value="ALPHA-PROTEIN KINASE VWKA"/>
    <property type="match status" value="1"/>
</dbReference>
<dbReference type="OrthoDB" id="3214109at2759"/>
<sequence>MQNTDYQMQGKEDIEKIQSEFLERILKVCKLEKKDISMQLLEILRYDCISLESISDKFNEILDEKQLNLIVSIADEYHLKYSTQTQRQKIEPEILQAISLNQTVQDDCIPSNICVQNNQIIENKYQEIQKEVFDEQSQNIKPNFETTKELDLNQPIIYQALDIENSKKNEAEFQDVLENIDSKTQQTSWIKVQKESMLNSKEKKEQIALLQLENTQMKEETITEIVTDIEIINNKNSIENNIQQQTDQKQYLIDDFVKNINEISQVDLIKDHYPTLNKLLCYLKETANLNIQFNESNILSFIENLELSGVKERKIISQAKSFITQYKDLLEEDMKILNKDYNMVQEEEHKKQFRNTFDLLDENKKQICEKQIKVMVESLTEQNIKLENKQIFRCQTIIAKYPEFENYVFTLQEIQKIENMQPINILDIYNKWLELDNCVNQGEKQIILQLQQFNFQRNSNLIEFEIIQKLLKALQNKSNKEIEDIFDILQISYKKMKEILQIWNEFEDEQNKDNQQPEFLNFKQFIQGQINDKKLSSKVNNSKIQRIIDLLKSTNKQDLNELDEIFGQFDLTQKQIRLIQQQYEIYYQKTINQQNQVIQEQIQNERIYKKDQSLSKIYTLLYQQKDYCLDIVSLKVICEFQNIQELINQLKQNEVKTIGLYGDFKLAIKIIQSYYPNSPQLIDLDQYIPPNYDQLVAITDGYLIFLILQDQKSAFEGDIFDNEENQLYIRFLLDSCSILITCLNQMQVSLWSDINPFEQFEAFIPPKEYKDRSSIFLNQIKINSNLKEKGQVLLSNDQNNSMVIHEFQFDKILDFNTIQTHKRQIQINRKLINELFNKNNLYEFVDIDEIKEKKKNIIQNIFIKHTEYSKHIEQIYEEFIDQIKNLQNSLQEKKILNDILQSENKQNENLYQNQQAGAYSERQNVDKYLYSQDQDKQQKIYTNQKNEKDKHKKQNLDFNHKQYDFKKDFYYYKTLICGCKINSYYTLNEVQIDFLANFEDFSFQKQIVVLLLDDIFNITLQLISNIIDMRELINSLIIQAKDNFLNEIDQTYDKFTQLQEQRIFIYPLKFSYDPSIKDEIYLSINYQIKQITLNDQAHQLIDYISFDELVDYIISNNKQEPDKSKHRTYILMYKKKKNYNDIEQVYSVPGVDISIFINQYSRQWIIFANDTKKSSIGKINSNYHFEEGRLDRNIYYQQTQYGNTIERVDSCIFLNEKNNAVIVYEKKKKQFYEFFLSGQLKEIKFDLSREISNDGVIKIQNIPHEESGDIQQIKNTCEGDFYFIQTEKYIFLTNPNYIVKHQISLKENFKNFKLIITENASLLVTLYANNQYECYLIQGIEDLDDSDNNSNLSEVKAKIGNIVIDKIIKSMVHYGSNYNLIGSPELVHQLFFYENSLDNQIQNFGKCIEKYFDVCMMQKNIQFKITHNQKNCFNNIDLLINKLDSMIQNADSITCQDLQFIMQTRIPIQLTTIQQANYLPLKDGLFKQDLMNIPEVEDQIEQIKKQISFGWIESLIQSQNQEMYTVAMCGRQSVGKSSQLNRMFGTRFGVSASRCTDGIWMGLSKVDDKLILVMDCEGLFSIRRTDDEEVKLLQQITSISDITIVFCDIDGINQPLLSLFKKLQICSGKMQSDSFFLGTMVLLTKNVQDKGDQKKLQQESSSHLSKKETKNTISKIFRKGLSYGFLKSYLDKDYDLNLQNVRDELLYNNERLILQFEYKPISDDEKLLMKEEIFEYQVNDDEDNDNNRVINNLDEQDFLIKSEQIKLQFEENIQGYEYHLNKQTVNIDQEKEEIYNDQDERDILEQQQEINFDQEHQAQYNYKSYNILQIKQQEVKLIPQQAHNAFSEKKSQNNMLLENIFQNCFRILSRINFNNFIDQMQSFFDSFIGQRTNTIQEYFNNRMPKEPKYRDIVQKFQQKLNTVIHSFEKQFIICRKKCNKCNRSCINISGHKGDCNCETSHKCYTKCQKCNNNNECFLISGHQGIHYCKEVNHLCKEPCQISNSCKELCTLIPHLDNIKHSCQREHKCEHQCRLYNKCGKSCSLQSGHEEINHLCDSTQCYDKCKFCDKLCGFNLHDHDVLLSNIEKNKEILMKEGKLVTQHLCGDYHNCLEKCEKPGVCSITYKTEEKTWETATSKFEYQFIKPCKSQKQCNVKIKPWQTNHKGDHQCESAKNHRCDQQCPECLSYCFENYNHSGNHNSKNHRNKEKCIFVSETDQIKINYELGNIRKYLPGESSTPENCLQSCLRMGRAHIHLRVCKGGDECAEKKYPFARHSTKQYKPYTDLIYDEMLCKGYWNSINWEPPVEDENLQIIQSCNVGCSHESHTFSPNYCTKQAWHEGLHQIDPIKCEHLGSGIVDICFTIDTTGSMAWAMSSVKEAVNSIVKKFEGKSDIMYCIVSYRDHPPQDQSYIFKINSQLTNKDTILQVLSNMKAEGGGDAPEAVMDGLYNSITSINWRDNSQRFIFHICDSPPHGKKFGASSSDKSWTEKGCPCGINEDQIAYQLKTKKVFYYLVKVNSSLNMMENIFKNIFGSFYKQTIDLNDTSKLNIEIVQALIKEINLTNEFYHIKD</sequence>
<dbReference type="InterPro" id="IPR036465">
    <property type="entry name" value="vWFA_dom_sf"/>
</dbReference>
<evidence type="ECO:0000256" key="4">
    <source>
        <dbReference type="SAM" id="Coils"/>
    </source>
</evidence>
<dbReference type="InterPro" id="IPR027417">
    <property type="entry name" value="P-loop_NTPase"/>
</dbReference>
<keyword evidence="3" id="KW-0732">Signal</keyword>
<dbReference type="PANTHER" id="PTHR47763:SF1">
    <property type="entry name" value="DUF659 DOMAIN-CONTAINING PROTEIN"/>
    <property type="match status" value="1"/>
</dbReference>
<feature type="domain" description="VLIG-type G" evidence="6">
    <location>
        <begin position="1520"/>
        <end position="1605"/>
    </location>
</feature>
<dbReference type="SUPFAM" id="SSF52540">
    <property type="entry name" value="P-loop containing nucleoside triphosphate hydrolases"/>
    <property type="match status" value="1"/>
</dbReference>
<dbReference type="RefSeq" id="XP_001011986.2">
    <property type="nucleotide sequence ID" value="XM_001011986.2"/>
</dbReference>
<dbReference type="Pfam" id="PF01926">
    <property type="entry name" value="MMR_HSR1"/>
    <property type="match status" value="1"/>
</dbReference>
<keyword evidence="4" id="KW-0175">Coiled coil</keyword>
<dbReference type="EMBL" id="GG662769">
    <property type="protein sequence ID" value="EAR91741.2"/>
    <property type="molecule type" value="Genomic_DNA"/>
</dbReference>
<dbReference type="STRING" id="312017.Q233T8"/>
<dbReference type="KEGG" id="tet:TTHERM_00805870"/>
<dbReference type="Gene3D" id="3.40.50.410">
    <property type="entry name" value="von Willebrand factor, type A domain"/>
    <property type="match status" value="1"/>
</dbReference>